<sequence>MALTVNLTHPLHRHLPPKTYQFTRENALVRVSLRAHPSAPPSYPWLDPSGLADFILATTCAHKTAHMCISLSGASGSKSSPFVAAEFCYREHADMQFYLDWWARHPDQHRLYGNMSYNFEQRARNFFEGASLYRK</sequence>
<evidence type="ECO:0000313" key="1">
    <source>
        <dbReference type="EMBL" id="RKO93554.1"/>
    </source>
</evidence>
<name>A0A4P9WL34_9FUNG</name>
<gene>
    <name evidence="1" type="ORF">BDK51DRAFT_31689</name>
</gene>
<reference evidence="2" key="1">
    <citation type="journal article" date="2018" name="Nat. Microbiol.">
        <title>Leveraging single-cell genomics to expand the fungal tree of life.</title>
        <authorList>
            <person name="Ahrendt S.R."/>
            <person name="Quandt C.A."/>
            <person name="Ciobanu D."/>
            <person name="Clum A."/>
            <person name="Salamov A."/>
            <person name="Andreopoulos B."/>
            <person name="Cheng J.F."/>
            <person name="Woyke T."/>
            <person name="Pelin A."/>
            <person name="Henrissat B."/>
            <person name="Reynolds N.K."/>
            <person name="Benny G.L."/>
            <person name="Smith M.E."/>
            <person name="James T.Y."/>
            <person name="Grigoriev I.V."/>
        </authorList>
    </citation>
    <scope>NUCLEOTIDE SEQUENCE [LARGE SCALE GENOMIC DNA]</scope>
</reference>
<feature type="non-terminal residue" evidence="1">
    <location>
        <position position="135"/>
    </location>
</feature>
<accession>A0A4P9WL34</accession>
<protein>
    <submittedName>
        <fullName evidence="1">Uncharacterized protein</fullName>
    </submittedName>
</protein>
<organism evidence="1 2">
    <name type="scientific">Blyttiomyces helicus</name>
    <dbReference type="NCBI Taxonomy" id="388810"/>
    <lineage>
        <taxon>Eukaryota</taxon>
        <taxon>Fungi</taxon>
        <taxon>Fungi incertae sedis</taxon>
        <taxon>Chytridiomycota</taxon>
        <taxon>Chytridiomycota incertae sedis</taxon>
        <taxon>Chytridiomycetes</taxon>
        <taxon>Chytridiomycetes incertae sedis</taxon>
        <taxon>Blyttiomyces</taxon>
    </lineage>
</organism>
<proteinExistence type="predicted"/>
<evidence type="ECO:0000313" key="2">
    <source>
        <dbReference type="Proteomes" id="UP000269721"/>
    </source>
</evidence>
<dbReference type="AlphaFoldDB" id="A0A4P9WL34"/>
<keyword evidence="2" id="KW-1185">Reference proteome</keyword>
<dbReference type="EMBL" id="KZ994193">
    <property type="protein sequence ID" value="RKO93554.1"/>
    <property type="molecule type" value="Genomic_DNA"/>
</dbReference>
<dbReference type="Proteomes" id="UP000269721">
    <property type="component" value="Unassembled WGS sequence"/>
</dbReference>